<evidence type="ECO:0000259" key="1">
    <source>
        <dbReference type="SMART" id="SM00382"/>
    </source>
</evidence>
<dbReference type="Gene3D" id="3.40.50.300">
    <property type="entry name" value="P-loop containing nucleotide triphosphate hydrolases"/>
    <property type="match status" value="1"/>
</dbReference>
<dbReference type="EMBL" id="CAACVI010000009">
    <property type="protein sequence ID" value="VEN73411.1"/>
    <property type="molecule type" value="Genomic_DNA"/>
</dbReference>
<dbReference type="Pfam" id="PF07728">
    <property type="entry name" value="AAA_5"/>
    <property type="match status" value="1"/>
</dbReference>
<proteinExistence type="predicted"/>
<dbReference type="GO" id="GO:0016887">
    <property type="term" value="F:ATP hydrolysis activity"/>
    <property type="evidence" value="ECO:0007669"/>
    <property type="project" value="InterPro"/>
</dbReference>
<sequence>MTDIKPNEKINLPPVGSWPQTVHVFDEKSAWAIRAALAAQRPLLVRGEPGTGKSQLARAAAHVLGRAFVCEVVHAGSECRELQWHFDAVGRLGEAQAIGVSGKAEYKEKMLDPLRFLSPGALWWAFDWESAEEQFEKSSGGFRKPEKPRGWKPQDGCALLIDEIDKADADLPNGLLETLGNGAFAVPYMDESVGLAENAPPPLVVITTNEERELPSAFLRRCMVLRLKLPEKKDELIPWLMEKGKLHFPDCPEKILKEAASQLWNDRKEALDQALPAPGQAEYLDILRALDEIGGDEKEQLKVLNEISEFALQKYPEESRP</sequence>
<reference evidence="2" key="1">
    <citation type="submission" date="2019-01" db="EMBL/GenBank/DDBJ databases">
        <authorList>
            <consortium name="Genoscope - CEA"/>
            <person name="William W."/>
        </authorList>
    </citation>
    <scope>NUCLEOTIDE SEQUENCE</scope>
    <source>
        <strain evidence="2">CR-1</strain>
    </source>
</reference>
<dbReference type="SUPFAM" id="SSF52540">
    <property type="entry name" value="P-loop containing nucleoside triphosphate hydrolases"/>
    <property type="match status" value="1"/>
</dbReference>
<dbReference type="SMART" id="SM00382">
    <property type="entry name" value="AAA"/>
    <property type="match status" value="1"/>
</dbReference>
<dbReference type="InterPro" id="IPR027417">
    <property type="entry name" value="P-loop_NTPase"/>
</dbReference>
<dbReference type="InterPro" id="IPR003593">
    <property type="entry name" value="AAA+_ATPase"/>
</dbReference>
<name>A0A484HKJ9_9BACT</name>
<feature type="domain" description="AAA+ ATPase" evidence="1">
    <location>
        <begin position="39"/>
        <end position="231"/>
    </location>
</feature>
<dbReference type="AlphaFoldDB" id="A0A484HKJ9"/>
<evidence type="ECO:0000313" key="2">
    <source>
        <dbReference type="EMBL" id="VEN73411.1"/>
    </source>
</evidence>
<gene>
    <name evidence="2" type="ORF">EPICR_170027</name>
</gene>
<dbReference type="GO" id="GO:0005524">
    <property type="term" value="F:ATP binding"/>
    <property type="evidence" value="ECO:0007669"/>
    <property type="project" value="InterPro"/>
</dbReference>
<protein>
    <submittedName>
        <fullName evidence="2">AAA domain (Dynein-related subfamily)</fullName>
    </submittedName>
</protein>
<accession>A0A484HKJ9</accession>
<dbReference type="InterPro" id="IPR011704">
    <property type="entry name" value="ATPase_dyneun-rel_AAA"/>
</dbReference>
<organism evidence="2">
    <name type="scientific">uncultured Desulfobacteraceae bacterium</name>
    <dbReference type="NCBI Taxonomy" id="218296"/>
    <lineage>
        <taxon>Bacteria</taxon>
        <taxon>Pseudomonadati</taxon>
        <taxon>Thermodesulfobacteriota</taxon>
        <taxon>Desulfobacteria</taxon>
        <taxon>Desulfobacterales</taxon>
        <taxon>Desulfobacteraceae</taxon>
        <taxon>environmental samples</taxon>
    </lineage>
</organism>